<evidence type="ECO:0000256" key="5">
    <source>
        <dbReference type="ARBA" id="ARBA00022679"/>
    </source>
</evidence>
<dbReference type="NCBIfam" id="TIGR00222">
    <property type="entry name" value="panB"/>
    <property type="match status" value="1"/>
</dbReference>
<sequence length="289" mass="30958">MGYYNLNSEPPKQEGSSVGSFPEVIIMKPISLATLGQFKKDKHKFATMTAYDASFAQLFAEQGIQVMLVGDSLGMTIQGESSTLPVTVEQIAYHTRCVRKGAPDAFIIADMPFMSYATPEQACANAAILMQAGANMVKLEGGCWLCDTVKMLCERSVPVCGHLGLTPQAVNVLGGYKVQGRDEVTANQLMKDAIALENAGIQLLVLECVPTSLANNITEELLLPVIGIGAGNGTDGQILVMHDALGITARPPKFAKNFLAQAGNIQDAVKLYIQEVEAGIYPSEDHSFE</sequence>
<dbReference type="CDD" id="cd06557">
    <property type="entry name" value="KPHMT-like"/>
    <property type="match status" value="1"/>
</dbReference>
<dbReference type="GO" id="GO:0000287">
    <property type="term" value="F:magnesium ion binding"/>
    <property type="evidence" value="ECO:0007669"/>
    <property type="project" value="TreeGrafter"/>
</dbReference>
<evidence type="ECO:0000256" key="9">
    <source>
        <dbReference type="PIRSR" id="PIRSR000388-1"/>
    </source>
</evidence>
<gene>
    <name evidence="8 12" type="primary">panB</name>
    <name evidence="12" type="ORF">PROSTU_03622</name>
</gene>
<keyword evidence="8" id="KW-0963">Cytoplasm</keyword>
<dbReference type="GO" id="GO:0003864">
    <property type="term" value="F:3-methyl-2-oxobutanoate hydroxymethyltransferase activity"/>
    <property type="evidence" value="ECO:0007669"/>
    <property type="project" value="UniProtKB-UniRule"/>
</dbReference>
<protein>
    <recommendedName>
        <fullName evidence="8">3-methyl-2-oxobutanoate hydroxymethyltransferase</fullName>
        <ecNumber evidence="8">2.1.2.11</ecNumber>
    </recommendedName>
    <alternativeName>
        <fullName evidence="8">Ketopantoate hydroxymethyltransferase</fullName>
        <shortName evidence="8">KPHMT</shortName>
    </alternativeName>
</protein>
<name>A0AA86YM07_PROST</name>
<dbReference type="GO" id="GO:0015940">
    <property type="term" value="P:pantothenate biosynthetic process"/>
    <property type="evidence" value="ECO:0007669"/>
    <property type="project" value="UniProtKB-UniRule"/>
</dbReference>
<dbReference type="NCBIfam" id="NF001452">
    <property type="entry name" value="PRK00311.1"/>
    <property type="match status" value="1"/>
</dbReference>
<dbReference type="FunFam" id="3.20.20.60:FF:000003">
    <property type="entry name" value="3-methyl-2-oxobutanoate hydroxymethyltransferase"/>
    <property type="match status" value="1"/>
</dbReference>
<dbReference type="GO" id="GO:0005737">
    <property type="term" value="C:cytoplasm"/>
    <property type="evidence" value="ECO:0007669"/>
    <property type="project" value="UniProtKB-SubCell"/>
</dbReference>
<dbReference type="PANTHER" id="PTHR20881">
    <property type="entry name" value="3-METHYL-2-OXOBUTANOATE HYDROXYMETHYLTRANSFERASE"/>
    <property type="match status" value="1"/>
</dbReference>
<keyword evidence="8 11" id="KW-0460">Magnesium</keyword>
<comment type="cofactor">
    <cofactor evidence="8 11">
        <name>Mg(2+)</name>
        <dbReference type="ChEBI" id="CHEBI:18420"/>
    </cofactor>
    <text evidence="8 11">Binds 1 Mg(2+) ion per subunit.</text>
</comment>
<dbReference type="PANTHER" id="PTHR20881:SF0">
    <property type="entry name" value="3-METHYL-2-OXOBUTANOATE HYDROXYMETHYLTRANSFERASE"/>
    <property type="match status" value="1"/>
</dbReference>
<feature type="binding site" evidence="8 11">
    <location>
        <position position="71"/>
    </location>
    <ligand>
        <name>Mg(2+)</name>
        <dbReference type="ChEBI" id="CHEBI:18420"/>
    </ligand>
</feature>
<evidence type="ECO:0000256" key="10">
    <source>
        <dbReference type="PIRSR" id="PIRSR000388-2"/>
    </source>
</evidence>
<evidence type="ECO:0000256" key="1">
    <source>
        <dbReference type="ARBA" id="ARBA00005033"/>
    </source>
</evidence>
<reference evidence="12 13" key="3">
    <citation type="submission" date="2008-05" db="EMBL/GenBank/DDBJ databases">
        <authorList>
            <person name="Fulton L."/>
            <person name="Clifton S."/>
            <person name="Fulton B."/>
            <person name="Xu J."/>
            <person name="Minx P."/>
            <person name="Pepin K.H."/>
            <person name="Johnson M."/>
            <person name="Thiruvilangam P."/>
            <person name="Bhonagiri V."/>
            <person name="Nash W.E."/>
            <person name="Mardis E.R."/>
            <person name="Wilson R.K."/>
        </authorList>
    </citation>
    <scope>NUCLEOTIDE SEQUENCE [LARGE SCALE GENOMIC DNA]</scope>
    <source>
        <strain evidence="12 13">ATCC 25827</strain>
    </source>
</reference>
<evidence type="ECO:0000256" key="11">
    <source>
        <dbReference type="PIRSR" id="PIRSR000388-3"/>
    </source>
</evidence>
<accession>A0AA86YM07</accession>
<proteinExistence type="inferred from homology"/>
<keyword evidence="6 8" id="KW-0479">Metal-binding</keyword>
<feature type="binding site" evidence="8 10">
    <location>
        <begin position="71"/>
        <end position="72"/>
    </location>
    <ligand>
        <name>3-methyl-2-oxobutanoate</name>
        <dbReference type="ChEBI" id="CHEBI:11851"/>
    </ligand>
</feature>
<dbReference type="HAMAP" id="MF_00156">
    <property type="entry name" value="PanB"/>
    <property type="match status" value="1"/>
</dbReference>
<dbReference type="AlphaFoldDB" id="A0AA86YM07"/>
<reference evidence="13" key="1">
    <citation type="submission" date="2008-04" db="EMBL/GenBank/DDBJ databases">
        <title>Draft genome sequence of Providencia stuartii (ATCC 25827).</title>
        <authorList>
            <person name="Sudarsanam P."/>
            <person name="Ley R."/>
            <person name="Guruge J."/>
            <person name="Turnbaugh P.J."/>
            <person name="Mahowald M."/>
            <person name="Liep D."/>
            <person name="Gordon J."/>
        </authorList>
    </citation>
    <scope>NUCLEOTIDE SEQUENCE [LARGE SCALE GENOMIC DNA]</scope>
    <source>
        <strain evidence="13">ATCC 25827</strain>
    </source>
</reference>
<comment type="subcellular location">
    <subcellularLocation>
        <location evidence="8">Cytoplasm</location>
    </subcellularLocation>
</comment>
<dbReference type="InterPro" id="IPR003700">
    <property type="entry name" value="Pantoate_hydroxy_MeTrfase"/>
</dbReference>
<dbReference type="InterPro" id="IPR040442">
    <property type="entry name" value="Pyrv_kinase-like_dom_sf"/>
</dbReference>
<feature type="binding site" evidence="8 11">
    <location>
        <position position="110"/>
    </location>
    <ligand>
        <name>Mg(2+)</name>
        <dbReference type="ChEBI" id="CHEBI:18420"/>
    </ligand>
</feature>
<dbReference type="EMBL" id="ABJD02000101">
    <property type="protein sequence ID" value="EDU60415.1"/>
    <property type="molecule type" value="Genomic_DNA"/>
</dbReference>
<dbReference type="Gene3D" id="3.20.20.60">
    <property type="entry name" value="Phosphoenolpyruvate-binding domains"/>
    <property type="match status" value="1"/>
</dbReference>
<reference evidence="13" key="2">
    <citation type="submission" date="2008-04" db="EMBL/GenBank/DDBJ databases">
        <title>Draft genome sequence of Providencia stuartii(ATCC 25827).</title>
        <authorList>
            <person name="Sudarsanam P."/>
            <person name="Ley R."/>
            <person name="Guruge J."/>
            <person name="Turnbaugh P.J."/>
            <person name="Mahowald M."/>
            <person name="Liep D."/>
            <person name="Gordon J."/>
        </authorList>
    </citation>
    <scope>NUCLEOTIDE SEQUENCE [LARGE SCALE GENOMIC DNA]</scope>
    <source>
        <strain evidence="13">ATCC 25827</strain>
    </source>
</reference>
<organism evidence="12 13">
    <name type="scientific">Providencia stuartii ATCC 25827</name>
    <dbReference type="NCBI Taxonomy" id="471874"/>
    <lineage>
        <taxon>Bacteria</taxon>
        <taxon>Pseudomonadati</taxon>
        <taxon>Pseudomonadota</taxon>
        <taxon>Gammaproteobacteria</taxon>
        <taxon>Enterobacterales</taxon>
        <taxon>Morganellaceae</taxon>
        <taxon>Providencia</taxon>
    </lineage>
</organism>
<evidence type="ECO:0000256" key="2">
    <source>
        <dbReference type="ARBA" id="ARBA00008676"/>
    </source>
</evidence>
<evidence type="ECO:0000256" key="8">
    <source>
        <dbReference type="HAMAP-Rule" id="MF_00156"/>
    </source>
</evidence>
<feature type="binding site" evidence="8 10">
    <location>
        <position position="110"/>
    </location>
    <ligand>
        <name>3-methyl-2-oxobutanoate</name>
        <dbReference type="ChEBI" id="CHEBI:11851"/>
    </ligand>
</feature>
<comment type="subunit">
    <text evidence="3 8">Homodecamer; pentamer of dimers.</text>
</comment>
<feature type="binding site" evidence="8 11">
    <location>
        <position position="140"/>
    </location>
    <ligand>
        <name>Mg(2+)</name>
        <dbReference type="ChEBI" id="CHEBI:18420"/>
    </ligand>
</feature>
<comment type="catalytic activity">
    <reaction evidence="8">
        <text>(6R)-5,10-methylene-5,6,7,8-tetrahydrofolate + 3-methyl-2-oxobutanoate + H2O = 2-dehydropantoate + (6S)-5,6,7,8-tetrahydrofolate</text>
        <dbReference type="Rhea" id="RHEA:11824"/>
        <dbReference type="ChEBI" id="CHEBI:11561"/>
        <dbReference type="ChEBI" id="CHEBI:11851"/>
        <dbReference type="ChEBI" id="CHEBI:15377"/>
        <dbReference type="ChEBI" id="CHEBI:15636"/>
        <dbReference type="ChEBI" id="CHEBI:57453"/>
        <dbReference type="EC" id="2.1.2.11"/>
    </reaction>
</comment>
<dbReference type="EC" id="2.1.2.11" evidence="8"/>
<feature type="binding site" evidence="8 10">
    <location>
        <position position="138"/>
    </location>
    <ligand>
        <name>3-methyl-2-oxobutanoate</name>
        <dbReference type="ChEBI" id="CHEBI:11851"/>
    </ligand>
</feature>
<feature type="active site" description="Proton acceptor" evidence="8 9">
    <location>
        <position position="207"/>
    </location>
</feature>
<evidence type="ECO:0000256" key="3">
    <source>
        <dbReference type="ARBA" id="ARBA00011424"/>
    </source>
</evidence>
<evidence type="ECO:0000313" key="12">
    <source>
        <dbReference type="EMBL" id="EDU60415.1"/>
    </source>
</evidence>
<evidence type="ECO:0000256" key="7">
    <source>
        <dbReference type="ARBA" id="ARBA00056497"/>
    </source>
</evidence>
<keyword evidence="5 8" id="KW-0808">Transferase</keyword>
<evidence type="ECO:0000256" key="4">
    <source>
        <dbReference type="ARBA" id="ARBA00022655"/>
    </source>
</evidence>
<comment type="caution">
    <text evidence="12">The sequence shown here is derived from an EMBL/GenBank/DDBJ whole genome shotgun (WGS) entry which is preliminary data.</text>
</comment>
<dbReference type="Pfam" id="PF02548">
    <property type="entry name" value="Pantoate_transf"/>
    <property type="match status" value="1"/>
</dbReference>
<evidence type="ECO:0000256" key="6">
    <source>
        <dbReference type="ARBA" id="ARBA00022723"/>
    </source>
</evidence>
<comment type="function">
    <text evidence="7 8">Catalyzes the reversible reaction in which hydroxymethyl group from 5,10-methylenetetrahydrofolate is transferred onto alpha-ketoisovalerate to form ketopantoate.</text>
</comment>
<dbReference type="PIRSF" id="PIRSF000388">
    <property type="entry name" value="Pantoate_hydroxy_MeTrfase"/>
    <property type="match status" value="1"/>
</dbReference>
<dbReference type="InterPro" id="IPR015813">
    <property type="entry name" value="Pyrv/PenolPyrv_kinase-like_dom"/>
</dbReference>
<keyword evidence="4 8" id="KW-0566">Pantothenate biosynthesis</keyword>
<dbReference type="SUPFAM" id="SSF51621">
    <property type="entry name" value="Phosphoenolpyruvate/pyruvate domain"/>
    <property type="match status" value="1"/>
</dbReference>
<dbReference type="Proteomes" id="UP000004506">
    <property type="component" value="Unassembled WGS sequence"/>
</dbReference>
<comment type="pathway">
    <text evidence="1 8">Cofactor biosynthesis; (R)-pantothenate biosynthesis; (R)-pantoate from 3-methyl-2-oxobutanoate: step 1/2.</text>
</comment>
<evidence type="ECO:0000313" key="13">
    <source>
        <dbReference type="Proteomes" id="UP000004506"/>
    </source>
</evidence>
<comment type="similarity">
    <text evidence="2 8">Belongs to the PanB family.</text>
</comment>